<evidence type="ECO:0000256" key="8">
    <source>
        <dbReference type="ARBA" id="ARBA00023140"/>
    </source>
</evidence>
<dbReference type="EMBL" id="QEAP01000149">
    <property type="protein sequence ID" value="TPX74021.1"/>
    <property type="molecule type" value="Genomic_DNA"/>
</dbReference>
<comment type="subcellular location">
    <subcellularLocation>
        <location evidence="1">Peroxisome</location>
    </subcellularLocation>
</comment>
<dbReference type="InterPro" id="IPR020617">
    <property type="entry name" value="Thiolase_C"/>
</dbReference>
<dbReference type="PROSITE" id="PS00098">
    <property type="entry name" value="THIOLASE_1"/>
    <property type="match status" value="1"/>
</dbReference>
<organism evidence="17 18">
    <name type="scientific">Chytriomyces confervae</name>
    <dbReference type="NCBI Taxonomy" id="246404"/>
    <lineage>
        <taxon>Eukaryota</taxon>
        <taxon>Fungi</taxon>
        <taxon>Fungi incertae sedis</taxon>
        <taxon>Chytridiomycota</taxon>
        <taxon>Chytridiomycota incertae sedis</taxon>
        <taxon>Chytridiomycetes</taxon>
        <taxon>Chytridiales</taxon>
        <taxon>Chytriomycetaceae</taxon>
        <taxon>Chytriomyces</taxon>
    </lineage>
</organism>
<feature type="active site" description="Proton acceptor" evidence="12">
    <location>
        <position position="395"/>
    </location>
</feature>
<evidence type="ECO:0000256" key="4">
    <source>
        <dbReference type="ARBA" id="ARBA00022679"/>
    </source>
</evidence>
<evidence type="ECO:0000256" key="7">
    <source>
        <dbReference type="ARBA" id="ARBA00023098"/>
    </source>
</evidence>
<dbReference type="EC" id="2.3.1.16" evidence="10"/>
<dbReference type="InterPro" id="IPR020613">
    <property type="entry name" value="Thiolase_CS"/>
</dbReference>
<comment type="catalytic activity">
    <reaction evidence="11">
        <text>an acyl-CoA + acetyl-CoA = a 3-oxoacyl-CoA + CoA</text>
        <dbReference type="Rhea" id="RHEA:21564"/>
        <dbReference type="ChEBI" id="CHEBI:57287"/>
        <dbReference type="ChEBI" id="CHEBI:57288"/>
        <dbReference type="ChEBI" id="CHEBI:58342"/>
        <dbReference type="ChEBI" id="CHEBI:90726"/>
        <dbReference type="EC" id="2.3.1.16"/>
    </reaction>
</comment>
<feature type="active site" description="Proton acceptor" evidence="12">
    <location>
        <position position="365"/>
    </location>
</feature>
<evidence type="ECO:0000256" key="14">
    <source>
        <dbReference type="SAM" id="MobiDB-lite"/>
    </source>
</evidence>
<dbReference type="InterPro" id="IPR020610">
    <property type="entry name" value="Thiolase_AS"/>
</dbReference>
<dbReference type="InterPro" id="IPR016039">
    <property type="entry name" value="Thiolase-like"/>
</dbReference>
<comment type="pathway">
    <text evidence="2">Lipid metabolism; fatty acid metabolism.</text>
</comment>
<evidence type="ECO:0000256" key="3">
    <source>
        <dbReference type="ARBA" id="ARBA00010982"/>
    </source>
</evidence>
<evidence type="ECO:0000256" key="9">
    <source>
        <dbReference type="ARBA" id="ARBA00023315"/>
    </source>
</evidence>
<comment type="similarity">
    <text evidence="3 13">Belongs to the thiolase-like superfamily. Thiolase family.</text>
</comment>
<dbReference type="CDD" id="cd00751">
    <property type="entry name" value="thiolase"/>
    <property type="match status" value="1"/>
</dbReference>
<keyword evidence="6" id="KW-0809">Transit peptide</keyword>
<evidence type="ECO:0000256" key="6">
    <source>
        <dbReference type="ARBA" id="ARBA00022946"/>
    </source>
</evidence>
<feature type="active site" description="Acyl-thioester intermediate" evidence="12">
    <location>
        <position position="118"/>
    </location>
</feature>
<dbReference type="STRING" id="246404.A0A507FCF6"/>
<gene>
    <name evidence="17" type="ORF">CcCBS67573_g04708</name>
</gene>
<dbReference type="NCBIfam" id="TIGR01930">
    <property type="entry name" value="AcCoA-C-Actrans"/>
    <property type="match status" value="1"/>
</dbReference>
<feature type="domain" description="Thiolase N-terminal" evidence="15">
    <location>
        <begin position="33"/>
        <end position="279"/>
    </location>
</feature>
<accession>A0A507FCF6</accession>
<dbReference type="Pfam" id="PF00108">
    <property type="entry name" value="Thiolase_N"/>
    <property type="match status" value="1"/>
</dbReference>
<name>A0A507FCF6_9FUNG</name>
<dbReference type="Proteomes" id="UP000320333">
    <property type="component" value="Unassembled WGS sequence"/>
</dbReference>
<dbReference type="FunFam" id="3.40.47.10:FF:000010">
    <property type="entry name" value="Acetyl-CoA acetyltransferase (Thiolase)"/>
    <property type="match status" value="1"/>
</dbReference>
<dbReference type="GO" id="GO:0005777">
    <property type="term" value="C:peroxisome"/>
    <property type="evidence" value="ECO:0007669"/>
    <property type="project" value="UniProtKB-SubCell"/>
</dbReference>
<dbReference type="AlphaFoldDB" id="A0A507FCF6"/>
<dbReference type="GO" id="GO:0006635">
    <property type="term" value="P:fatty acid beta-oxidation"/>
    <property type="evidence" value="ECO:0007669"/>
    <property type="project" value="TreeGrafter"/>
</dbReference>
<dbReference type="PANTHER" id="PTHR43853">
    <property type="entry name" value="3-KETOACYL-COA THIOLASE, PEROXISOMAL"/>
    <property type="match status" value="1"/>
</dbReference>
<dbReference type="OrthoDB" id="5404651at2759"/>
<feature type="region of interest" description="Disordered" evidence="14">
    <location>
        <begin position="1"/>
        <end position="28"/>
    </location>
</feature>
<evidence type="ECO:0000313" key="17">
    <source>
        <dbReference type="EMBL" id="TPX74021.1"/>
    </source>
</evidence>
<dbReference type="PANTHER" id="PTHR43853:SF8">
    <property type="entry name" value="3-KETOACYL-COA THIOLASE, PEROXISOMAL"/>
    <property type="match status" value="1"/>
</dbReference>
<dbReference type="PROSITE" id="PS00737">
    <property type="entry name" value="THIOLASE_2"/>
    <property type="match status" value="1"/>
</dbReference>
<dbReference type="Pfam" id="PF02803">
    <property type="entry name" value="Thiolase_C"/>
    <property type="match status" value="1"/>
</dbReference>
<evidence type="ECO:0000259" key="16">
    <source>
        <dbReference type="Pfam" id="PF02803"/>
    </source>
</evidence>
<feature type="compositionally biased region" description="Polar residues" evidence="14">
    <location>
        <begin position="1"/>
        <end position="21"/>
    </location>
</feature>
<evidence type="ECO:0000256" key="13">
    <source>
        <dbReference type="RuleBase" id="RU003557"/>
    </source>
</evidence>
<evidence type="ECO:0000256" key="10">
    <source>
        <dbReference type="ARBA" id="ARBA00024073"/>
    </source>
</evidence>
<dbReference type="GO" id="GO:0010124">
    <property type="term" value="P:phenylacetate catabolic process"/>
    <property type="evidence" value="ECO:0007669"/>
    <property type="project" value="TreeGrafter"/>
</dbReference>
<keyword evidence="4 13" id="KW-0808">Transferase</keyword>
<keyword evidence="18" id="KW-1185">Reference proteome</keyword>
<dbReference type="SUPFAM" id="SSF53901">
    <property type="entry name" value="Thiolase-like"/>
    <property type="match status" value="2"/>
</dbReference>
<dbReference type="InterPro" id="IPR050215">
    <property type="entry name" value="Thiolase-like_sf_Thiolase"/>
</dbReference>
<dbReference type="PROSITE" id="PS00099">
    <property type="entry name" value="THIOLASE_3"/>
    <property type="match status" value="1"/>
</dbReference>
<evidence type="ECO:0000256" key="11">
    <source>
        <dbReference type="ARBA" id="ARBA00047605"/>
    </source>
</evidence>
<reference evidence="17 18" key="1">
    <citation type="journal article" date="2019" name="Sci. Rep.">
        <title>Comparative genomics of chytrid fungi reveal insights into the obligate biotrophic and pathogenic lifestyle of Synchytrium endobioticum.</title>
        <authorList>
            <person name="van de Vossenberg B.T.L.H."/>
            <person name="Warris S."/>
            <person name="Nguyen H.D.T."/>
            <person name="van Gent-Pelzer M.P.E."/>
            <person name="Joly D.L."/>
            <person name="van de Geest H.C."/>
            <person name="Bonants P.J.M."/>
            <person name="Smith D.S."/>
            <person name="Levesque C.A."/>
            <person name="van der Lee T.A.J."/>
        </authorList>
    </citation>
    <scope>NUCLEOTIDE SEQUENCE [LARGE SCALE GENOMIC DNA]</scope>
    <source>
        <strain evidence="17 18">CBS 675.73</strain>
    </source>
</reference>
<evidence type="ECO:0000259" key="15">
    <source>
        <dbReference type="Pfam" id="PF00108"/>
    </source>
</evidence>
<feature type="domain" description="Thiolase C-terminal" evidence="16">
    <location>
        <begin position="286"/>
        <end position="407"/>
    </location>
</feature>
<evidence type="ECO:0000256" key="1">
    <source>
        <dbReference type="ARBA" id="ARBA00004275"/>
    </source>
</evidence>
<protein>
    <recommendedName>
        <fullName evidence="10">acetyl-CoA C-acyltransferase</fullName>
        <ecNumber evidence="10">2.3.1.16</ecNumber>
    </recommendedName>
</protein>
<comment type="caution">
    <text evidence="17">The sequence shown here is derived from an EMBL/GenBank/DDBJ whole genome shotgun (WGS) entry which is preliminary data.</text>
</comment>
<evidence type="ECO:0000256" key="5">
    <source>
        <dbReference type="ARBA" id="ARBA00022832"/>
    </source>
</evidence>
<keyword evidence="7" id="KW-0443">Lipid metabolism</keyword>
<evidence type="ECO:0000313" key="18">
    <source>
        <dbReference type="Proteomes" id="UP000320333"/>
    </source>
</evidence>
<sequence>MDAATQQFAPSSAPASTGSKSNHAKNAKSPDDVVIVAAVRSPLCKGGKGAFKETHPEYIMGETFKALIAKTGIDPAIVQDIQVGNVLMPGAGVTTARMAALYGGFPNSVPACAVNRQCSSGLATVASIAALIKSGYIDIGIGAGVESMSMYYGPNAMPTDLSPEVMNYGPAADVMTPMGTTSENVAEQFGVTRAEQDAFALRSHTLAAKAAKEGLFAEEIVPIKLADGKVVSADDGIRVPTAELLAKLRPAFKENGTSTAGNSSQVTDGAAAVLLCRRSYAEKKGLKPLARFLGYTAVGCPPTIMGVGPALAIPDVLAQTGLSIQDIGVWEINEAFASQAVYCVKKLGIPVEKVNPKGGAIAFGHPMGATGARQVATLLPELRRKKEKYGVISMCVGIGMGVAAVIENEVL</sequence>
<keyword evidence="8" id="KW-0576">Peroxisome</keyword>
<dbReference type="InterPro" id="IPR020616">
    <property type="entry name" value="Thiolase_N"/>
</dbReference>
<evidence type="ECO:0000256" key="12">
    <source>
        <dbReference type="PIRSR" id="PIRSR000429-1"/>
    </source>
</evidence>
<dbReference type="PIRSF" id="PIRSF000429">
    <property type="entry name" value="Ac-CoA_Ac_transf"/>
    <property type="match status" value="1"/>
</dbReference>
<proteinExistence type="inferred from homology"/>
<dbReference type="InterPro" id="IPR020615">
    <property type="entry name" value="Thiolase_acyl_enz_int_AS"/>
</dbReference>
<evidence type="ECO:0000256" key="2">
    <source>
        <dbReference type="ARBA" id="ARBA00004872"/>
    </source>
</evidence>
<keyword evidence="5" id="KW-0276">Fatty acid metabolism</keyword>
<dbReference type="GO" id="GO:0003988">
    <property type="term" value="F:acetyl-CoA C-acyltransferase activity"/>
    <property type="evidence" value="ECO:0007669"/>
    <property type="project" value="UniProtKB-EC"/>
</dbReference>
<dbReference type="Gene3D" id="3.40.47.10">
    <property type="match status" value="2"/>
</dbReference>
<keyword evidence="9 13" id="KW-0012">Acyltransferase</keyword>
<dbReference type="InterPro" id="IPR002155">
    <property type="entry name" value="Thiolase"/>
</dbReference>